<dbReference type="GO" id="GO:0008080">
    <property type="term" value="F:N-acetyltransferase activity"/>
    <property type="evidence" value="ECO:0007669"/>
    <property type="project" value="InterPro"/>
</dbReference>
<comment type="caution">
    <text evidence="5">The sequence shown here is derived from an EMBL/GenBank/DDBJ whole genome shotgun (WGS) entry which is preliminary data.</text>
</comment>
<dbReference type="PANTHER" id="PTHR13256">
    <property type="entry name" value="N-ACETYLTRANSFERASE 9"/>
    <property type="match status" value="1"/>
</dbReference>
<dbReference type="VEuPathDB" id="FungiDB:AeMF1_020946"/>
<dbReference type="InterPro" id="IPR039135">
    <property type="entry name" value="NAT9-like"/>
</dbReference>
<evidence type="ECO:0000313" key="6">
    <source>
        <dbReference type="Proteomes" id="UP000481153"/>
    </source>
</evidence>
<sequence length="198" mass="23100">MRLEVKVQGDRVRLVPYMARHVPKYHAWMQDPFLLEMTASEPLSLEEEKQMQVTWREDPTKATLIVHVHAFDNTNDETEDEMAGDVNLFFNDSDDNTNCEIDVMIAEAKWRGAGLGAETVQLMMAYAVVHLHVRRFYCKINETNDASLKLFRKLGYVQCNYVKAFQEFELEFHITDKTRTELLARLERARLIEAVLDD</sequence>
<evidence type="ECO:0000256" key="2">
    <source>
        <dbReference type="ARBA" id="ARBA00022679"/>
    </source>
</evidence>
<dbReference type="Proteomes" id="UP000481153">
    <property type="component" value="Unassembled WGS sequence"/>
</dbReference>
<dbReference type="EMBL" id="VJMJ01000213">
    <property type="protein sequence ID" value="KAF0726573.1"/>
    <property type="molecule type" value="Genomic_DNA"/>
</dbReference>
<proteinExistence type="inferred from homology"/>
<evidence type="ECO:0000256" key="1">
    <source>
        <dbReference type="ARBA" id="ARBA00009342"/>
    </source>
</evidence>
<dbReference type="Gene3D" id="3.40.630.30">
    <property type="match status" value="1"/>
</dbReference>
<dbReference type="SUPFAM" id="SSF55729">
    <property type="entry name" value="Acyl-CoA N-acyltransferases (Nat)"/>
    <property type="match status" value="1"/>
</dbReference>
<protein>
    <recommendedName>
        <fullName evidence="4">N-acetyltransferase domain-containing protein</fullName>
    </recommendedName>
</protein>
<dbReference type="Pfam" id="PF13302">
    <property type="entry name" value="Acetyltransf_3"/>
    <property type="match status" value="1"/>
</dbReference>
<evidence type="ECO:0000259" key="4">
    <source>
        <dbReference type="Pfam" id="PF13302"/>
    </source>
</evidence>
<dbReference type="OrthoDB" id="5043642at2759"/>
<accession>A0A6G0WHC8</accession>
<gene>
    <name evidence="5" type="ORF">Ae201684_015198</name>
</gene>
<evidence type="ECO:0000256" key="3">
    <source>
        <dbReference type="ARBA" id="ARBA00023315"/>
    </source>
</evidence>
<dbReference type="InterPro" id="IPR000182">
    <property type="entry name" value="GNAT_dom"/>
</dbReference>
<keyword evidence="3" id="KW-0012">Acyltransferase</keyword>
<keyword evidence="2" id="KW-0808">Transferase</keyword>
<feature type="domain" description="N-acetyltransferase" evidence="4">
    <location>
        <begin position="11"/>
        <end position="156"/>
    </location>
</feature>
<keyword evidence="6" id="KW-1185">Reference proteome</keyword>
<comment type="similarity">
    <text evidence="1">Belongs to the acetyltransferase family. GNAT subfamily.</text>
</comment>
<reference evidence="5 6" key="1">
    <citation type="submission" date="2019-07" db="EMBL/GenBank/DDBJ databases">
        <title>Genomics analysis of Aphanomyces spp. identifies a new class of oomycete effector associated with host adaptation.</title>
        <authorList>
            <person name="Gaulin E."/>
        </authorList>
    </citation>
    <scope>NUCLEOTIDE SEQUENCE [LARGE SCALE GENOMIC DNA]</scope>
    <source>
        <strain evidence="5 6">ATCC 201684</strain>
    </source>
</reference>
<dbReference type="AlphaFoldDB" id="A0A6G0WHC8"/>
<dbReference type="InterPro" id="IPR016181">
    <property type="entry name" value="Acyl_CoA_acyltransferase"/>
</dbReference>
<organism evidence="5 6">
    <name type="scientific">Aphanomyces euteiches</name>
    <dbReference type="NCBI Taxonomy" id="100861"/>
    <lineage>
        <taxon>Eukaryota</taxon>
        <taxon>Sar</taxon>
        <taxon>Stramenopiles</taxon>
        <taxon>Oomycota</taxon>
        <taxon>Saprolegniomycetes</taxon>
        <taxon>Saprolegniales</taxon>
        <taxon>Verrucalvaceae</taxon>
        <taxon>Aphanomyces</taxon>
    </lineage>
</organism>
<evidence type="ECO:0000313" key="5">
    <source>
        <dbReference type="EMBL" id="KAF0726573.1"/>
    </source>
</evidence>
<dbReference type="PANTHER" id="PTHR13256:SF16">
    <property type="entry name" value="ALPHA_BETA-TUBULIN-N-ACETYLTRANSFERASE 9"/>
    <property type="match status" value="1"/>
</dbReference>
<name>A0A6G0WHC8_9STRA</name>